<name>A0A5S4ZS76_9FIRM</name>
<organism evidence="1 2">
    <name type="scientific">Desulfallas thermosapovorans DSM 6562</name>
    <dbReference type="NCBI Taxonomy" id="1121431"/>
    <lineage>
        <taxon>Bacteria</taxon>
        <taxon>Bacillati</taxon>
        <taxon>Bacillota</taxon>
        <taxon>Clostridia</taxon>
        <taxon>Eubacteriales</taxon>
        <taxon>Desulfallaceae</taxon>
        <taxon>Desulfallas</taxon>
    </lineage>
</organism>
<gene>
    <name evidence="1" type="ORF">LX24_02137</name>
</gene>
<accession>A0A5S4ZS76</accession>
<evidence type="ECO:0000313" key="2">
    <source>
        <dbReference type="Proteomes" id="UP000323166"/>
    </source>
</evidence>
<dbReference type="Proteomes" id="UP000323166">
    <property type="component" value="Unassembled WGS sequence"/>
</dbReference>
<dbReference type="EMBL" id="VNHM01000011">
    <property type="protein sequence ID" value="TYO94883.1"/>
    <property type="molecule type" value="Genomic_DNA"/>
</dbReference>
<reference evidence="1 2" key="1">
    <citation type="submission" date="2019-07" db="EMBL/GenBank/DDBJ databases">
        <title>Genomic Encyclopedia of Type Strains, Phase I: the one thousand microbial genomes (KMG-I) project.</title>
        <authorList>
            <person name="Kyrpides N."/>
        </authorList>
    </citation>
    <scope>NUCLEOTIDE SEQUENCE [LARGE SCALE GENOMIC DNA]</scope>
    <source>
        <strain evidence="1 2">DSM 6562</strain>
    </source>
</reference>
<sequence>MTTNKLMTIIRLPHSPESYLMSLNKIFSWIDSECQVGNTITSELLSEWIRKNIGWEKSSDQAARFVVSTFLKKDDKDSLVLTEWSKQWLSIDDFTIKSELLFDYLDDRIIFFGEILQLLENEPKSAKDILDYISV</sequence>
<keyword evidence="2" id="KW-1185">Reference proteome</keyword>
<protein>
    <submittedName>
        <fullName evidence="1">Uncharacterized protein</fullName>
    </submittedName>
</protein>
<dbReference type="RefSeq" id="WP_166512124.1">
    <property type="nucleotide sequence ID" value="NZ_VNHM01000011.1"/>
</dbReference>
<dbReference type="AlphaFoldDB" id="A0A5S4ZS76"/>
<comment type="caution">
    <text evidence="1">The sequence shown here is derived from an EMBL/GenBank/DDBJ whole genome shotgun (WGS) entry which is preliminary data.</text>
</comment>
<proteinExistence type="predicted"/>
<evidence type="ECO:0000313" key="1">
    <source>
        <dbReference type="EMBL" id="TYO94883.1"/>
    </source>
</evidence>